<dbReference type="Proteomes" id="UP001151760">
    <property type="component" value="Unassembled WGS sequence"/>
</dbReference>
<dbReference type="EMBL" id="BQNB010015686">
    <property type="protein sequence ID" value="GJT42911.1"/>
    <property type="molecule type" value="Genomic_DNA"/>
</dbReference>
<keyword evidence="2" id="KW-1185">Reference proteome</keyword>
<sequence length="168" mass="18867">MLLGLCKIANMAYYKGYGEWEMVGVSCRGVLERWVLKEKKEKDTGFFHSSELSHCLKIFVASYGTVLASCQHSTLCVRKYCVSELSSCAGSELGSELTLLAGSELKTSELDTSELKTSEYRFLKIFILASYEQELCQFNFLLASCQLSSSELHIASYRLIEDNFSSDL</sequence>
<proteinExistence type="predicted"/>
<name>A0ABQ5DUP7_9ASTR</name>
<accession>A0ABQ5DUP7</accession>
<organism evidence="1 2">
    <name type="scientific">Tanacetum coccineum</name>
    <dbReference type="NCBI Taxonomy" id="301880"/>
    <lineage>
        <taxon>Eukaryota</taxon>
        <taxon>Viridiplantae</taxon>
        <taxon>Streptophyta</taxon>
        <taxon>Embryophyta</taxon>
        <taxon>Tracheophyta</taxon>
        <taxon>Spermatophyta</taxon>
        <taxon>Magnoliopsida</taxon>
        <taxon>eudicotyledons</taxon>
        <taxon>Gunneridae</taxon>
        <taxon>Pentapetalae</taxon>
        <taxon>asterids</taxon>
        <taxon>campanulids</taxon>
        <taxon>Asterales</taxon>
        <taxon>Asteraceae</taxon>
        <taxon>Asteroideae</taxon>
        <taxon>Anthemideae</taxon>
        <taxon>Anthemidinae</taxon>
        <taxon>Tanacetum</taxon>
    </lineage>
</organism>
<protein>
    <submittedName>
        <fullName evidence="1">Uncharacterized protein</fullName>
    </submittedName>
</protein>
<comment type="caution">
    <text evidence="1">The sequence shown here is derived from an EMBL/GenBank/DDBJ whole genome shotgun (WGS) entry which is preliminary data.</text>
</comment>
<evidence type="ECO:0000313" key="2">
    <source>
        <dbReference type="Proteomes" id="UP001151760"/>
    </source>
</evidence>
<gene>
    <name evidence="1" type="ORF">Tco_0951626</name>
</gene>
<reference evidence="1" key="2">
    <citation type="submission" date="2022-01" db="EMBL/GenBank/DDBJ databases">
        <authorList>
            <person name="Yamashiro T."/>
            <person name="Shiraishi A."/>
            <person name="Satake H."/>
            <person name="Nakayama K."/>
        </authorList>
    </citation>
    <scope>NUCLEOTIDE SEQUENCE</scope>
</reference>
<reference evidence="1" key="1">
    <citation type="journal article" date="2022" name="Int. J. Mol. Sci.">
        <title>Draft Genome of Tanacetum Coccineum: Genomic Comparison of Closely Related Tanacetum-Family Plants.</title>
        <authorList>
            <person name="Yamashiro T."/>
            <person name="Shiraishi A."/>
            <person name="Nakayama K."/>
            <person name="Satake H."/>
        </authorList>
    </citation>
    <scope>NUCLEOTIDE SEQUENCE</scope>
</reference>
<evidence type="ECO:0000313" key="1">
    <source>
        <dbReference type="EMBL" id="GJT42911.1"/>
    </source>
</evidence>